<dbReference type="PANTHER" id="PTHR10366:SF564">
    <property type="entry name" value="STEROL-4-ALPHA-CARBOXYLATE 3-DEHYDROGENASE, DECARBOXYLATING"/>
    <property type="match status" value="1"/>
</dbReference>
<dbReference type="GO" id="GO:0008168">
    <property type="term" value="F:methyltransferase activity"/>
    <property type="evidence" value="ECO:0007669"/>
    <property type="project" value="InterPro"/>
</dbReference>
<name>A0A166IFN3_9AGAM</name>
<comment type="similarity">
    <text evidence="2">Belongs to the NAD(P)-dependent epimerase/dehydratase family. Dihydroflavonol-4-reductase subfamily.</text>
</comment>
<dbReference type="Proteomes" id="UP000076532">
    <property type="component" value="Unassembled WGS sequence"/>
</dbReference>
<gene>
    <name evidence="4" type="ORF">FIBSPDRAFT_892526</name>
</gene>
<dbReference type="Pfam" id="PF01370">
    <property type="entry name" value="Epimerase"/>
    <property type="match status" value="1"/>
</dbReference>
<keyword evidence="5" id="KW-1185">Reference proteome</keyword>
<dbReference type="InterPro" id="IPR036291">
    <property type="entry name" value="NAD(P)-bd_dom_sf"/>
</dbReference>
<sequence length="366" mass="39553">MPAVQPPSKVLVSGANGYVAVWVVRSLLEKGYSVRGTVRSAEKGKHLQELFKSYGDKHEVVEGAFDDAVKGVDAIEHTASPFHFRSEEPDDFIRPAVDGTVGILKSALKYGSSVKRVVVTSSTAAILQDSTTSPPTPQFFSELDFNEQAEHFVKTQGKAAAPAHKYRASKVLAEKAAWAFVKENNVGWDLVVINPPYVFGPPIHSVLKVEDLNTSTADWYNTALTKEPTTNAPATLTAGSSWIDVRDLGAAHVAALATPQAGGERLIISAGPFVWQDWSKNFNVVNALPKDVLAKLADPSGIPTGDPVHDRSHPETVTLITYKTEKATRILGMGPSQQAHGEGFTAYRTMKESAEGMVQNFASRGW</sequence>
<dbReference type="GO" id="GO:0016616">
    <property type="term" value="F:oxidoreductase activity, acting on the CH-OH group of donors, NAD or NADP as acceptor"/>
    <property type="evidence" value="ECO:0007669"/>
    <property type="project" value="TreeGrafter"/>
</dbReference>
<feature type="domain" description="NAD-dependent epimerase/dehydratase" evidence="3">
    <location>
        <begin position="10"/>
        <end position="267"/>
    </location>
</feature>
<evidence type="ECO:0000256" key="1">
    <source>
        <dbReference type="ARBA" id="ARBA00023002"/>
    </source>
</evidence>
<dbReference type="PROSITE" id="PS00092">
    <property type="entry name" value="N6_MTASE"/>
    <property type="match status" value="1"/>
</dbReference>
<evidence type="ECO:0000259" key="3">
    <source>
        <dbReference type="Pfam" id="PF01370"/>
    </source>
</evidence>
<dbReference type="AlphaFoldDB" id="A0A166IFN3"/>
<protein>
    <submittedName>
        <fullName evidence="4">D-lactaldehyde dehydrogenase</fullName>
    </submittedName>
</protein>
<dbReference type="OrthoDB" id="2735536at2759"/>
<dbReference type="Gene3D" id="3.40.50.720">
    <property type="entry name" value="NAD(P)-binding Rossmann-like Domain"/>
    <property type="match status" value="1"/>
</dbReference>
<reference evidence="4 5" key="1">
    <citation type="journal article" date="2016" name="Mol. Biol. Evol.">
        <title>Comparative Genomics of Early-Diverging Mushroom-Forming Fungi Provides Insights into the Origins of Lignocellulose Decay Capabilities.</title>
        <authorList>
            <person name="Nagy L.G."/>
            <person name="Riley R."/>
            <person name="Tritt A."/>
            <person name="Adam C."/>
            <person name="Daum C."/>
            <person name="Floudas D."/>
            <person name="Sun H."/>
            <person name="Yadav J.S."/>
            <person name="Pangilinan J."/>
            <person name="Larsson K.H."/>
            <person name="Matsuura K."/>
            <person name="Barry K."/>
            <person name="Labutti K."/>
            <person name="Kuo R."/>
            <person name="Ohm R.A."/>
            <person name="Bhattacharya S.S."/>
            <person name="Shirouzu T."/>
            <person name="Yoshinaga Y."/>
            <person name="Martin F.M."/>
            <person name="Grigoriev I.V."/>
            <person name="Hibbett D.S."/>
        </authorList>
    </citation>
    <scope>NUCLEOTIDE SEQUENCE [LARGE SCALE GENOMIC DNA]</scope>
    <source>
        <strain evidence="4 5">CBS 109695</strain>
    </source>
</reference>
<organism evidence="4 5">
    <name type="scientific">Athelia psychrophila</name>
    <dbReference type="NCBI Taxonomy" id="1759441"/>
    <lineage>
        <taxon>Eukaryota</taxon>
        <taxon>Fungi</taxon>
        <taxon>Dikarya</taxon>
        <taxon>Basidiomycota</taxon>
        <taxon>Agaricomycotina</taxon>
        <taxon>Agaricomycetes</taxon>
        <taxon>Agaricomycetidae</taxon>
        <taxon>Atheliales</taxon>
        <taxon>Atheliaceae</taxon>
        <taxon>Athelia</taxon>
    </lineage>
</organism>
<dbReference type="GO" id="GO:0003676">
    <property type="term" value="F:nucleic acid binding"/>
    <property type="evidence" value="ECO:0007669"/>
    <property type="project" value="InterPro"/>
</dbReference>
<dbReference type="InterPro" id="IPR002052">
    <property type="entry name" value="DNA_methylase_N6_adenine_CS"/>
</dbReference>
<dbReference type="PANTHER" id="PTHR10366">
    <property type="entry name" value="NAD DEPENDENT EPIMERASE/DEHYDRATASE"/>
    <property type="match status" value="1"/>
</dbReference>
<proteinExistence type="inferred from homology"/>
<dbReference type="EMBL" id="KV417561">
    <property type="protein sequence ID" value="KZP19767.1"/>
    <property type="molecule type" value="Genomic_DNA"/>
</dbReference>
<dbReference type="InterPro" id="IPR050425">
    <property type="entry name" value="NAD(P)_dehydrat-like"/>
</dbReference>
<keyword evidence="1" id="KW-0560">Oxidoreductase</keyword>
<dbReference type="GO" id="GO:0032259">
    <property type="term" value="P:methylation"/>
    <property type="evidence" value="ECO:0007669"/>
    <property type="project" value="InterPro"/>
</dbReference>
<evidence type="ECO:0000256" key="2">
    <source>
        <dbReference type="ARBA" id="ARBA00023445"/>
    </source>
</evidence>
<evidence type="ECO:0000313" key="4">
    <source>
        <dbReference type="EMBL" id="KZP19767.1"/>
    </source>
</evidence>
<dbReference type="STRING" id="436010.A0A166IFN3"/>
<evidence type="ECO:0000313" key="5">
    <source>
        <dbReference type="Proteomes" id="UP000076532"/>
    </source>
</evidence>
<dbReference type="SUPFAM" id="SSF51735">
    <property type="entry name" value="NAD(P)-binding Rossmann-fold domains"/>
    <property type="match status" value="1"/>
</dbReference>
<dbReference type="InterPro" id="IPR001509">
    <property type="entry name" value="Epimerase_deHydtase"/>
</dbReference>
<accession>A0A166IFN3</accession>